<dbReference type="InterPro" id="IPR013655">
    <property type="entry name" value="PAS_fold_3"/>
</dbReference>
<dbReference type="InterPro" id="IPR052155">
    <property type="entry name" value="Biofilm_reg_signaling"/>
</dbReference>
<dbReference type="InterPro" id="IPR035965">
    <property type="entry name" value="PAS-like_dom_sf"/>
</dbReference>
<name>A0A918T0M9_9GAMM</name>
<dbReference type="Gene3D" id="2.10.70.100">
    <property type="match status" value="1"/>
</dbReference>
<dbReference type="InterPro" id="IPR043128">
    <property type="entry name" value="Rev_trsase/Diguanyl_cyclase"/>
</dbReference>
<evidence type="ECO:0000259" key="5">
    <source>
        <dbReference type="PROSITE" id="PS50887"/>
    </source>
</evidence>
<dbReference type="InterPro" id="IPR000700">
    <property type="entry name" value="PAS-assoc_C"/>
</dbReference>
<dbReference type="InterPro" id="IPR029787">
    <property type="entry name" value="Nucleotide_cyclase"/>
</dbReference>
<dbReference type="PROSITE" id="PS50113">
    <property type="entry name" value="PAC"/>
    <property type="match status" value="3"/>
</dbReference>
<accession>A0A918T0M9</accession>
<dbReference type="Pfam" id="PF00563">
    <property type="entry name" value="EAL"/>
    <property type="match status" value="1"/>
</dbReference>
<dbReference type="SMART" id="SM00052">
    <property type="entry name" value="EAL"/>
    <property type="match status" value="1"/>
</dbReference>
<dbReference type="SMART" id="SM00267">
    <property type="entry name" value="GGDEF"/>
    <property type="match status" value="1"/>
</dbReference>
<protein>
    <recommendedName>
        <fullName evidence="8">EAL domain-containing protein</fullName>
    </recommendedName>
</protein>
<comment type="caution">
    <text evidence="6">The sequence shown here is derived from an EMBL/GenBank/DDBJ whole genome shotgun (WGS) entry which is preliminary data.</text>
</comment>
<evidence type="ECO:0000259" key="4">
    <source>
        <dbReference type="PROSITE" id="PS50883"/>
    </source>
</evidence>
<reference evidence="6" key="1">
    <citation type="journal article" date="2014" name="Int. J. Syst. Evol. Microbiol.">
        <title>Complete genome sequence of Corynebacterium casei LMG S-19264T (=DSM 44701T), isolated from a smear-ripened cheese.</title>
        <authorList>
            <consortium name="US DOE Joint Genome Institute (JGI-PGF)"/>
            <person name="Walter F."/>
            <person name="Albersmeier A."/>
            <person name="Kalinowski J."/>
            <person name="Ruckert C."/>
        </authorList>
    </citation>
    <scope>NUCLEOTIDE SEQUENCE</scope>
    <source>
        <strain evidence="6">KCTC 23077</strain>
    </source>
</reference>
<dbReference type="PROSITE" id="PS50112">
    <property type="entry name" value="PAS"/>
    <property type="match status" value="4"/>
</dbReference>
<feature type="domain" description="PAS" evidence="2">
    <location>
        <begin position="413"/>
        <end position="486"/>
    </location>
</feature>
<dbReference type="InterPro" id="IPR001610">
    <property type="entry name" value="PAC"/>
</dbReference>
<evidence type="ECO:0008006" key="8">
    <source>
        <dbReference type="Google" id="ProtNLM"/>
    </source>
</evidence>
<keyword evidence="7" id="KW-1185">Reference proteome</keyword>
<dbReference type="RefSeq" id="WP_189456048.1">
    <property type="nucleotide sequence ID" value="NZ_BMYD01000003.1"/>
</dbReference>
<dbReference type="PANTHER" id="PTHR44757">
    <property type="entry name" value="DIGUANYLATE CYCLASE DGCP"/>
    <property type="match status" value="1"/>
</dbReference>
<dbReference type="CDD" id="cd01948">
    <property type="entry name" value="EAL"/>
    <property type="match status" value="1"/>
</dbReference>
<evidence type="ECO:0000259" key="3">
    <source>
        <dbReference type="PROSITE" id="PS50113"/>
    </source>
</evidence>
<dbReference type="Pfam" id="PF00990">
    <property type="entry name" value="GGDEF"/>
    <property type="match status" value="1"/>
</dbReference>
<dbReference type="Gene3D" id="3.30.70.270">
    <property type="match status" value="1"/>
</dbReference>
<feature type="domain" description="PAS" evidence="2">
    <location>
        <begin position="171"/>
        <end position="236"/>
    </location>
</feature>
<dbReference type="Gene3D" id="3.20.20.450">
    <property type="entry name" value="EAL domain"/>
    <property type="match status" value="1"/>
</dbReference>
<comment type="cofactor">
    <cofactor evidence="1">
        <name>Mg(2+)</name>
        <dbReference type="ChEBI" id="CHEBI:18420"/>
    </cofactor>
</comment>
<dbReference type="GO" id="GO:0003824">
    <property type="term" value="F:catalytic activity"/>
    <property type="evidence" value="ECO:0007669"/>
    <property type="project" value="UniProtKB-ARBA"/>
</dbReference>
<dbReference type="SUPFAM" id="SSF55073">
    <property type="entry name" value="Nucleotide cyclase"/>
    <property type="match status" value="1"/>
</dbReference>
<gene>
    <name evidence="6" type="ORF">GCM10007067_19980</name>
</gene>
<dbReference type="PROSITE" id="PS50887">
    <property type="entry name" value="GGDEF"/>
    <property type="match status" value="1"/>
</dbReference>
<evidence type="ECO:0000256" key="1">
    <source>
        <dbReference type="ARBA" id="ARBA00001946"/>
    </source>
</evidence>
<dbReference type="InterPro" id="IPR000014">
    <property type="entry name" value="PAS"/>
</dbReference>
<dbReference type="Proteomes" id="UP000646426">
    <property type="component" value="Unassembled WGS sequence"/>
</dbReference>
<dbReference type="NCBIfam" id="TIGR00254">
    <property type="entry name" value="GGDEF"/>
    <property type="match status" value="1"/>
</dbReference>
<feature type="domain" description="EAL" evidence="4">
    <location>
        <begin position="715"/>
        <end position="966"/>
    </location>
</feature>
<proteinExistence type="predicted"/>
<dbReference type="SMART" id="SM00086">
    <property type="entry name" value="PAC"/>
    <property type="match status" value="4"/>
</dbReference>
<dbReference type="Pfam" id="PF13188">
    <property type="entry name" value="PAS_8"/>
    <property type="match status" value="1"/>
</dbReference>
<dbReference type="Gene3D" id="3.30.450.20">
    <property type="entry name" value="PAS domain"/>
    <property type="match status" value="4"/>
</dbReference>
<sequence>MRRPDGTIAALLPTVALAIAAYHLGAHRSRSGSDSLARRHAALQGQHDRLVRAERLAGIGQYVWNVDRGTLWWSDNCYRLYGIDAAEEVSIDRAFAMIHPDDAALAARVTEAVLEGGVPTETALRIVRPDGAVRYMLSSGELYLEEGERRVFGVMKDVTELEDARERVIEAQSHYRFLFEHNPVPMWVVDRDRQAFIAVNDAALEHFGYERDALEGASLDLIRAPEDADALREAIRMPSAQRPQGAVWAYRRHDGAVRRMAIYAHDIEVEGRAARLVAAQDVTERERSEERFRLIARATSDAVFDLDVRRGRLWWSDSLYALFGYSPEELRMSRSAWTRLVHPDDVDRVVDSFERAVEDGDEEWHAEYRFLHGRGEYVRVSTRGLIQRDERGRATRMVGGMLDITDARRHEARLRLLERAVEAADNGILLTDAHDPTHPIVYANPAFERMTGYRAEELTGRNARVLQGGDREQPGIESIRQALRHGHEVRALLRNYRKDGTLFWNEMYISPVRGTRGELTHFVGVLNDVTDRQQFEDRLAHRATHDELTGLPNRILLEDRLQQAVRAAERSGTRVIVVFIDLDDFKLVNDSLGHGTGDLLLREVACRLQAAVRDMDTVSRFGGDEFVAVLPIEDPGERPRDLVARLAKALSPPMQLGDVRHLLTASIGYCSAPNDGADADTLLRHADQAMYEAKRRGRNRAVAYRAEFDTTVSRRLQLISEVRAGLERGEFELAFQAQYTPDGHVAALEALARWRHPLRGLLEPAHFIPVCEESGLIVDLGRYVLREALRERRRLVEAGRADVRIAVNVSAAQFTDDLHRDVLDALDGQPLPPGALELELTESVLMDRPGHAIELMRGLVELGITFSVDDFGTGYSSLAYLKRFPIKRLKIDRSFVQDLDADASDAAICQSIISLAHALDLGTVAEGVETEAQRAWLRDRGCDELQGYLWGRPQPLDALLPTLRRH</sequence>
<dbReference type="CDD" id="cd00130">
    <property type="entry name" value="PAS"/>
    <property type="match status" value="4"/>
</dbReference>
<evidence type="ECO:0000313" key="6">
    <source>
        <dbReference type="EMBL" id="GHA82070.1"/>
    </source>
</evidence>
<dbReference type="FunFam" id="3.30.70.270:FF:000001">
    <property type="entry name" value="Diguanylate cyclase domain protein"/>
    <property type="match status" value="1"/>
</dbReference>
<dbReference type="CDD" id="cd01949">
    <property type="entry name" value="GGDEF"/>
    <property type="match status" value="1"/>
</dbReference>
<reference evidence="6" key="2">
    <citation type="submission" date="2020-09" db="EMBL/GenBank/DDBJ databases">
        <authorList>
            <person name="Sun Q."/>
            <person name="Kim S."/>
        </authorList>
    </citation>
    <scope>NUCLEOTIDE SEQUENCE</scope>
    <source>
        <strain evidence="6">KCTC 23077</strain>
    </source>
</reference>
<dbReference type="InterPro" id="IPR000160">
    <property type="entry name" value="GGDEF_dom"/>
</dbReference>
<dbReference type="SUPFAM" id="SSF55785">
    <property type="entry name" value="PYP-like sensor domain (PAS domain)"/>
    <property type="match status" value="4"/>
</dbReference>
<feature type="domain" description="GGDEF" evidence="5">
    <location>
        <begin position="573"/>
        <end position="706"/>
    </location>
</feature>
<feature type="domain" description="PAC" evidence="3">
    <location>
        <begin position="364"/>
        <end position="416"/>
    </location>
</feature>
<evidence type="ECO:0000259" key="2">
    <source>
        <dbReference type="PROSITE" id="PS50112"/>
    </source>
</evidence>
<evidence type="ECO:0000313" key="7">
    <source>
        <dbReference type="Proteomes" id="UP000646426"/>
    </source>
</evidence>
<dbReference type="InterPro" id="IPR001633">
    <property type="entry name" value="EAL_dom"/>
</dbReference>
<dbReference type="PROSITE" id="PS50883">
    <property type="entry name" value="EAL"/>
    <property type="match status" value="1"/>
</dbReference>
<feature type="domain" description="PAS" evidence="2">
    <location>
        <begin position="288"/>
        <end position="360"/>
    </location>
</feature>
<feature type="domain" description="PAS" evidence="2">
    <location>
        <begin position="62"/>
        <end position="117"/>
    </location>
</feature>
<feature type="domain" description="PAC" evidence="3">
    <location>
        <begin position="487"/>
        <end position="541"/>
    </location>
</feature>
<dbReference type="Pfam" id="PF08447">
    <property type="entry name" value="PAS_3"/>
    <property type="match status" value="2"/>
</dbReference>
<dbReference type="NCBIfam" id="TIGR00229">
    <property type="entry name" value="sensory_box"/>
    <property type="match status" value="4"/>
</dbReference>
<dbReference type="EMBL" id="BMYD01000003">
    <property type="protein sequence ID" value="GHA82070.1"/>
    <property type="molecule type" value="Genomic_DNA"/>
</dbReference>
<dbReference type="Pfam" id="PF13426">
    <property type="entry name" value="PAS_9"/>
    <property type="match status" value="1"/>
</dbReference>
<dbReference type="SMART" id="SM00091">
    <property type="entry name" value="PAS"/>
    <property type="match status" value="4"/>
</dbReference>
<organism evidence="6 7">
    <name type="scientific">Cognatilysobacter bugurensis</name>
    <dbReference type="NCBI Taxonomy" id="543356"/>
    <lineage>
        <taxon>Bacteria</taxon>
        <taxon>Pseudomonadati</taxon>
        <taxon>Pseudomonadota</taxon>
        <taxon>Gammaproteobacteria</taxon>
        <taxon>Lysobacterales</taxon>
        <taxon>Lysobacteraceae</taxon>
        <taxon>Cognatilysobacter</taxon>
    </lineage>
</organism>
<feature type="domain" description="PAC" evidence="3">
    <location>
        <begin position="120"/>
        <end position="170"/>
    </location>
</feature>
<dbReference type="InterPro" id="IPR035919">
    <property type="entry name" value="EAL_sf"/>
</dbReference>
<dbReference type="SUPFAM" id="SSF141868">
    <property type="entry name" value="EAL domain-like"/>
    <property type="match status" value="1"/>
</dbReference>
<dbReference type="PANTHER" id="PTHR44757:SF2">
    <property type="entry name" value="BIOFILM ARCHITECTURE MAINTENANCE PROTEIN MBAA"/>
    <property type="match status" value="1"/>
</dbReference>
<dbReference type="AlphaFoldDB" id="A0A918T0M9"/>